<dbReference type="AlphaFoldDB" id="A0A147F966"/>
<gene>
    <name evidence="7" type="ORF">RSA3_06155</name>
</gene>
<dbReference type="InterPro" id="IPR006059">
    <property type="entry name" value="SBP"/>
</dbReference>
<evidence type="ECO:0000256" key="2">
    <source>
        <dbReference type="ARBA" id="ARBA00022729"/>
    </source>
</evidence>
<dbReference type="PATRIC" id="fig|2033.7.peg.1834"/>
<evidence type="ECO:0000313" key="8">
    <source>
        <dbReference type="Proteomes" id="UP000072189"/>
    </source>
</evidence>
<comment type="caution">
    <text evidence="7">The sequence shown here is derived from an EMBL/GenBank/DDBJ whole genome shotgun (WGS) entry which is preliminary data.</text>
</comment>
<organism evidence="7 8">
    <name type="scientific">Microbacterium testaceum</name>
    <name type="common">Aureobacterium testaceum</name>
    <name type="synonym">Brevibacterium testaceum</name>
    <dbReference type="NCBI Taxonomy" id="2033"/>
    <lineage>
        <taxon>Bacteria</taxon>
        <taxon>Bacillati</taxon>
        <taxon>Actinomycetota</taxon>
        <taxon>Actinomycetes</taxon>
        <taxon>Micrococcales</taxon>
        <taxon>Microbacteriaceae</taxon>
        <taxon>Microbacterium</taxon>
    </lineage>
</organism>
<keyword evidence="5" id="KW-0449">Lipoprotein</keyword>
<proteinExistence type="predicted"/>
<evidence type="ECO:0000256" key="1">
    <source>
        <dbReference type="ARBA" id="ARBA00022475"/>
    </source>
</evidence>
<evidence type="ECO:0000256" key="6">
    <source>
        <dbReference type="SAM" id="SignalP"/>
    </source>
</evidence>
<keyword evidence="2 6" id="KW-0732">Signal</keyword>
<dbReference type="EMBL" id="LDRV01000034">
    <property type="protein sequence ID" value="KTS13136.1"/>
    <property type="molecule type" value="Genomic_DNA"/>
</dbReference>
<evidence type="ECO:0000256" key="3">
    <source>
        <dbReference type="ARBA" id="ARBA00023136"/>
    </source>
</evidence>
<dbReference type="Proteomes" id="UP000072189">
    <property type="component" value="Unassembled WGS sequence"/>
</dbReference>
<protein>
    <submittedName>
        <fullName evidence="7">Sugar ABC transporter substrate-binding protein</fullName>
    </submittedName>
</protein>
<evidence type="ECO:0000256" key="5">
    <source>
        <dbReference type="ARBA" id="ARBA00023288"/>
    </source>
</evidence>
<reference evidence="7 8" key="1">
    <citation type="journal article" date="2016" name="Front. Microbiol.">
        <title>Genomic Resource of Rice Seed Associated Bacteria.</title>
        <authorList>
            <person name="Midha S."/>
            <person name="Bansal K."/>
            <person name="Sharma S."/>
            <person name="Kumar N."/>
            <person name="Patil P.P."/>
            <person name="Chaudhry V."/>
            <person name="Patil P.B."/>
        </authorList>
    </citation>
    <scope>NUCLEOTIDE SEQUENCE [LARGE SCALE GENOMIC DNA]</scope>
    <source>
        <strain evidence="7 8">RSA3</strain>
    </source>
</reference>
<dbReference type="PANTHER" id="PTHR43649:SF33">
    <property type="entry name" value="POLYGALACTURONAN_RHAMNOGALACTURONAN-BINDING PROTEIN YTCQ"/>
    <property type="match status" value="1"/>
</dbReference>
<dbReference type="PANTHER" id="PTHR43649">
    <property type="entry name" value="ARABINOSE-BINDING PROTEIN-RELATED"/>
    <property type="match status" value="1"/>
</dbReference>
<accession>A0A147F966</accession>
<feature type="signal peptide" evidence="6">
    <location>
        <begin position="1"/>
        <end position="27"/>
    </location>
</feature>
<evidence type="ECO:0000256" key="4">
    <source>
        <dbReference type="ARBA" id="ARBA00023139"/>
    </source>
</evidence>
<dbReference type="PROSITE" id="PS51257">
    <property type="entry name" value="PROKAR_LIPOPROTEIN"/>
    <property type="match status" value="1"/>
</dbReference>
<dbReference type="SUPFAM" id="SSF53850">
    <property type="entry name" value="Periplasmic binding protein-like II"/>
    <property type="match status" value="1"/>
</dbReference>
<keyword evidence="3" id="KW-0472">Membrane</keyword>
<dbReference type="RefSeq" id="WP_058613689.1">
    <property type="nucleotide sequence ID" value="NZ_LDRV01000034.1"/>
</dbReference>
<evidence type="ECO:0000313" key="7">
    <source>
        <dbReference type="EMBL" id="KTS13136.1"/>
    </source>
</evidence>
<dbReference type="InterPro" id="IPR050490">
    <property type="entry name" value="Bact_solute-bd_prot1"/>
</dbReference>
<keyword evidence="1" id="KW-1003">Cell membrane</keyword>
<dbReference type="Pfam" id="PF01547">
    <property type="entry name" value="SBP_bac_1"/>
    <property type="match status" value="1"/>
</dbReference>
<sequence length="457" mass="48772">MTQHVSRARRRLALVGGVAVASALALTACSPSTGTGGNESDNQYGFTAAEQDPSSAITVWVDSSREPIAQAFEKANPDVKINIETYDGGSGGSGSFQQKVALFDQSGEGWPDVVFSTQQNDTSWASKENNGQQAFAAPLNKGFFDQSFLDGFTKGALGPMTVDDTVYGLRNDLAPVLFWYNKPLLDQFGYSVPTTWEDYEALSDKIAAEHPGYILGSVGDSFQAPYVYYWGAEAPIFQVDGNTFTSNFSDPNSKKATDLIDHMLANGTLVTDSVFGADFVSKYKDKLVGIPGPAWYAGALFDNEKSLNYTAGTIGAGAPLTWSDGDKVTGNVGGGVWYASSHSKNLEAVKTFLTYVTSSDDSVKLASGLPAYQSAADAWLKEQAAQGFFTGDLQSSISTAASSVWQGWGYPSFSIEAAFSKVALPVISAGKPLSDATQAWQTEMDNQAQVQGYDVEK</sequence>
<keyword evidence="4" id="KW-0564">Palmitate</keyword>
<name>A0A147F966_MICTE</name>
<dbReference type="Gene3D" id="3.40.190.10">
    <property type="entry name" value="Periplasmic binding protein-like II"/>
    <property type="match status" value="1"/>
</dbReference>
<feature type="chain" id="PRO_5038532172" evidence="6">
    <location>
        <begin position="28"/>
        <end position="457"/>
    </location>
</feature>